<dbReference type="Proteomes" id="UP000265431">
    <property type="component" value="Unassembled WGS sequence"/>
</dbReference>
<dbReference type="Pfam" id="PF07370">
    <property type="entry name" value="DUF1489"/>
    <property type="match status" value="1"/>
</dbReference>
<dbReference type="EMBL" id="QWGB01000004">
    <property type="protein sequence ID" value="RIJ25990.1"/>
    <property type="molecule type" value="Genomic_DNA"/>
</dbReference>
<evidence type="ECO:0000313" key="1">
    <source>
        <dbReference type="EMBL" id="RIJ25990.1"/>
    </source>
</evidence>
<dbReference type="OrthoDB" id="9798292at2"/>
<sequence>MSLNMVKLCVGAEEIGDLEVWQKRLMRSYPQPVHHTRMVPKQVDQLLDGGSIYWVIKGLIQVRQKITDIRVMADRNGRKACELVLDPEIVLVEPTPKRPFQGWRYLKPNEAPADIKRDGKAQEIPPSLHAKLKEAMVW</sequence>
<accession>A0A399R418</accession>
<dbReference type="PIRSF" id="PIRSF032025">
    <property type="entry name" value="UCP032025"/>
    <property type="match status" value="1"/>
</dbReference>
<proteinExistence type="predicted"/>
<protein>
    <submittedName>
        <fullName evidence="1">DUF1489 family protein</fullName>
    </submittedName>
</protein>
<dbReference type="InterPro" id="IPR008320">
    <property type="entry name" value="UCP032025"/>
</dbReference>
<keyword evidence="2" id="KW-1185">Reference proteome</keyword>
<reference evidence="1 2" key="1">
    <citation type="submission" date="2018-08" db="EMBL/GenBank/DDBJ databases">
        <title>Henriciella mobilis sp. nov., isolated from seawater.</title>
        <authorList>
            <person name="Cheng H."/>
            <person name="Wu Y.-H."/>
            <person name="Xu X.-W."/>
            <person name="Guo L.-L."/>
        </authorList>
    </citation>
    <scope>NUCLEOTIDE SEQUENCE [LARGE SCALE GENOMIC DNA]</scope>
    <source>
        <strain evidence="1 2">CCUG66934</strain>
    </source>
</reference>
<gene>
    <name evidence="1" type="ORF">D1224_02420</name>
</gene>
<name>A0A399R418_9PROT</name>
<dbReference type="AlphaFoldDB" id="A0A399R418"/>
<evidence type="ECO:0000313" key="2">
    <source>
        <dbReference type="Proteomes" id="UP000265431"/>
    </source>
</evidence>
<organism evidence="1 2">
    <name type="scientific">Henriciella barbarensis</name>
    <dbReference type="NCBI Taxonomy" id="86342"/>
    <lineage>
        <taxon>Bacteria</taxon>
        <taxon>Pseudomonadati</taxon>
        <taxon>Pseudomonadota</taxon>
        <taxon>Alphaproteobacteria</taxon>
        <taxon>Hyphomonadales</taxon>
        <taxon>Hyphomonadaceae</taxon>
        <taxon>Henriciella</taxon>
    </lineage>
</organism>
<comment type="caution">
    <text evidence="1">The sequence shown here is derived from an EMBL/GenBank/DDBJ whole genome shotgun (WGS) entry which is preliminary data.</text>
</comment>